<sequence>MDEHGTYSSGSYDRVPGAAPLSMEMFVERNANLSRAYHGYKKALEEDAEHQSNSWYNNLYNTLKRPAPGTSKTKTAGVGYITDAGKVKWAEQKKKDDAEEKKREDEEIETRRKQRIEKKKKEKEEKKKAKEERKKKAAEEKKKRKEQKEKERKEKQAAGQTVENEEEEEEEEEEEADNESEELEEEEVEEKRKVVRKGPKRVRLVLPDEE</sequence>
<dbReference type="EMBL" id="KI912110">
    <property type="protein sequence ID" value="ETS85389.1"/>
    <property type="molecule type" value="Genomic_DNA"/>
</dbReference>
<feature type="region of interest" description="Disordered" evidence="1">
    <location>
        <begin position="60"/>
        <end position="210"/>
    </location>
</feature>
<reference evidence="3" key="1">
    <citation type="journal article" date="2015" name="BMC Genomics">
        <title>Genomic and transcriptomic analysis of the endophytic fungus Pestalotiopsis fici reveals its lifestyle and high potential for synthesis of natural products.</title>
        <authorList>
            <person name="Wang X."/>
            <person name="Zhang X."/>
            <person name="Liu L."/>
            <person name="Xiang M."/>
            <person name="Wang W."/>
            <person name="Sun X."/>
            <person name="Che Y."/>
            <person name="Guo L."/>
            <person name="Liu G."/>
            <person name="Guo L."/>
            <person name="Wang C."/>
            <person name="Yin W.B."/>
            <person name="Stadler M."/>
            <person name="Zhang X."/>
            <person name="Liu X."/>
        </authorList>
    </citation>
    <scope>NUCLEOTIDE SEQUENCE [LARGE SCALE GENOMIC DNA]</scope>
    <source>
        <strain evidence="3">W106-1 / CGMCC3.15140</strain>
    </source>
</reference>
<gene>
    <name evidence="2" type="ORF">PFICI_03414</name>
</gene>
<dbReference type="KEGG" id="pfy:PFICI_03414"/>
<organism evidence="2 3">
    <name type="scientific">Pestalotiopsis fici (strain W106-1 / CGMCC3.15140)</name>
    <dbReference type="NCBI Taxonomy" id="1229662"/>
    <lineage>
        <taxon>Eukaryota</taxon>
        <taxon>Fungi</taxon>
        <taxon>Dikarya</taxon>
        <taxon>Ascomycota</taxon>
        <taxon>Pezizomycotina</taxon>
        <taxon>Sordariomycetes</taxon>
        <taxon>Xylariomycetidae</taxon>
        <taxon>Amphisphaeriales</taxon>
        <taxon>Sporocadaceae</taxon>
        <taxon>Pestalotiopsis</taxon>
    </lineage>
</organism>
<evidence type="ECO:0000313" key="3">
    <source>
        <dbReference type="Proteomes" id="UP000030651"/>
    </source>
</evidence>
<dbReference type="Proteomes" id="UP000030651">
    <property type="component" value="Unassembled WGS sequence"/>
</dbReference>
<evidence type="ECO:0000313" key="2">
    <source>
        <dbReference type="EMBL" id="ETS85389.1"/>
    </source>
</evidence>
<feature type="compositionally biased region" description="Basic residues" evidence="1">
    <location>
        <begin position="193"/>
        <end position="203"/>
    </location>
</feature>
<protein>
    <submittedName>
        <fullName evidence="2">Uncharacterized protein</fullName>
    </submittedName>
</protein>
<dbReference type="InParanoid" id="W3XHC0"/>
<accession>W3XHC0</accession>
<feature type="compositionally biased region" description="Basic residues" evidence="1">
    <location>
        <begin position="112"/>
        <end position="121"/>
    </location>
</feature>
<dbReference type="OrthoDB" id="10581579at2759"/>
<dbReference type="HOGENOM" id="CLU_1310505_0_0_1"/>
<dbReference type="GeneID" id="19268427"/>
<name>W3XHC0_PESFW</name>
<feature type="compositionally biased region" description="Basic and acidic residues" evidence="1">
    <location>
        <begin position="122"/>
        <end position="156"/>
    </location>
</feature>
<feature type="compositionally biased region" description="Basic and acidic residues" evidence="1">
    <location>
        <begin position="85"/>
        <end position="111"/>
    </location>
</feature>
<proteinExistence type="predicted"/>
<evidence type="ECO:0000256" key="1">
    <source>
        <dbReference type="SAM" id="MobiDB-lite"/>
    </source>
</evidence>
<keyword evidence="3" id="KW-1185">Reference proteome</keyword>
<dbReference type="AlphaFoldDB" id="W3XHC0"/>
<dbReference type="RefSeq" id="XP_007830186.1">
    <property type="nucleotide sequence ID" value="XM_007831995.1"/>
</dbReference>
<feature type="compositionally biased region" description="Acidic residues" evidence="1">
    <location>
        <begin position="163"/>
        <end position="188"/>
    </location>
</feature>